<dbReference type="InterPro" id="IPR007712">
    <property type="entry name" value="RelE/ParE_toxin"/>
</dbReference>
<protein>
    <recommendedName>
        <fullName evidence="4">Type II toxin-antitoxin system RelE/ParE family toxin</fullName>
    </recommendedName>
</protein>
<dbReference type="EMBL" id="CAJRAU010000005">
    <property type="protein sequence ID" value="CAG5071870.1"/>
    <property type="molecule type" value="Genomic_DNA"/>
</dbReference>
<evidence type="ECO:0000313" key="3">
    <source>
        <dbReference type="Proteomes" id="UP000679725"/>
    </source>
</evidence>
<evidence type="ECO:0008006" key="4">
    <source>
        <dbReference type="Google" id="ProtNLM"/>
    </source>
</evidence>
<dbReference type="Gene3D" id="3.30.2310.20">
    <property type="entry name" value="RelE-like"/>
    <property type="match status" value="1"/>
</dbReference>
<organism evidence="2 3">
    <name type="scientific">Dyadobacter linearis</name>
    <dbReference type="NCBI Taxonomy" id="2823330"/>
    <lineage>
        <taxon>Bacteria</taxon>
        <taxon>Pseudomonadati</taxon>
        <taxon>Bacteroidota</taxon>
        <taxon>Cytophagia</taxon>
        <taxon>Cytophagales</taxon>
        <taxon>Spirosomataceae</taxon>
        <taxon>Dyadobacter</taxon>
    </lineage>
</organism>
<evidence type="ECO:0000256" key="1">
    <source>
        <dbReference type="ARBA" id="ARBA00022649"/>
    </source>
</evidence>
<dbReference type="RefSeq" id="WP_215235138.1">
    <property type="nucleotide sequence ID" value="NZ_CAJRAU010000005.1"/>
</dbReference>
<reference evidence="2 3" key="1">
    <citation type="submission" date="2021-04" db="EMBL/GenBank/DDBJ databases">
        <authorList>
            <person name="Rodrigo-Torres L."/>
            <person name="Arahal R. D."/>
            <person name="Lucena T."/>
        </authorList>
    </citation>
    <scope>NUCLEOTIDE SEQUENCE [LARGE SCALE GENOMIC DNA]</scope>
    <source>
        <strain evidence="2 3">CECT 9623</strain>
    </source>
</reference>
<dbReference type="Pfam" id="PF05016">
    <property type="entry name" value="ParE_toxin"/>
    <property type="match status" value="1"/>
</dbReference>
<name>A0ABN7RAT1_9BACT</name>
<proteinExistence type="predicted"/>
<accession>A0ABN7RAT1</accession>
<dbReference type="InterPro" id="IPR035093">
    <property type="entry name" value="RelE/ParE_toxin_dom_sf"/>
</dbReference>
<evidence type="ECO:0000313" key="2">
    <source>
        <dbReference type="EMBL" id="CAG5071870.1"/>
    </source>
</evidence>
<keyword evidence="3" id="KW-1185">Reference proteome</keyword>
<sequence>MAYEIKWTADARSDYIEIISYLYDQWGFESADYFTDKLKFQLDLLSDYPFMGKRHRTFSSVHEFVLGKHQTLCYTVFDNTVVLMNIRDNRRLK</sequence>
<keyword evidence="1" id="KW-1277">Toxin-antitoxin system</keyword>
<gene>
    <name evidence="2" type="ORF">DYBT9623_03851</name>
</gene>
<comment type="caution">
    <text evidence="2">The sequence shown here is derived from an EMBL/GenBank/DDBJ whole genome shotgun (WGS) entry which is preliminary data.</text>
</comment>
<dbReference type="Proteomes" id="UP000679725">
    <property type="component" value="Unassembled WGS sequence"/>
</dbReference>